<dbReference type="InterPro" id="IPR026893">
    <property type="entry name" value="Tyr/Ser_Pase_IphP-type"/>
</dbReference>
<organism evidence="2 3">
    <name type="scientific">Qipengyuania profundimaris</name>
    <dbReference type="NCBI Taxonomy" id="3067652"/>
    <lineage>
        <taxon>Bacteria</taxon>
        <taxon>Pseudomonadati</taxon>
        <taxon>Pseudomonadota</taxon>
        <taxon>Alphaproteobacteria</taxon>
        <taxon>Sphingomonadales</taxon>
        <taxon>Erythrobacteraceae</taxon>
        <taxon>Qipengyuania</taxon>
    </lineage>
</organism>
<dbReference type="InterPro" id="IPR016130">
    <property type="entry name" value="Tyr_Pase_AS"/>
</dbReference>
<comment type="caution">
    <text evidence="2">The sequence shown here is derived from an EMBL/GenBank/DDBJ whole genome shotgun (WGS) entry which is preliminary data.</text>
</comment>
<dbReference type="Pfam" id="PF13350">
    <property type="entry name" value="Y_phosphatase3"/>
    <property type="match status" value="1"/>
</dbReference>
<evidence type="ECO:0000313" key="2">
    <source>
        <dbReference type="EMBL" id="MDP4575725.1"/>
    </source>
</evidence>
<dbReference type="RefSeq" id="WP_305932979.1">
    <property type="nucleotide sequence ID" value="NZ_JAVAIM010000001.1"/>
</dbReference>
<accession>A0ABT9HRD8</accession>
<dbReference type="PROSITE" id="PS00383">
    <property type="entry name" value="TYR_PHOSPHATASE_1"/>
    <property type="match status" value="1"/>
</dbReference>
<dbReference type="InterPro" id="IPR029021">
    <property type="entry name" value="Prot-tyrosine_phosphatase-like"/>
</dbReference>
<dbReference type="Proteomes" id="UP001240639">
    <property type="component" value="Unassembled WGS sequence"/>
</dbReference>
<name>A0ABT9HRD8_9SPHN</name>
<proteinExistence type="inferred from homology"/>
<keyword evidence="2" id="KW-0378">Hydrolase</keyword>
<evidence type="ECO:0000313" key="3">
    <source>
        <dbReference type="Proteomes" id="UP001240639"/>
    </source>
</evidence>
<evidence type="ECO:0000256" key="1">
    <source>
        <dbReference type="ARBA" id="ARBA00009580"/>
    </source>
</evidence>
<dbReference type="GO" id="GO:0004725">
    <property type="term" value="F:protein tyrosine phosphatase activity"/>
    <property type="evidence" value="ECO:0007669"/>
    <property type="project" value="UniProtKB-EC"/>
</dbReference>
<dbReference type="PANTHER" id="PTHR31126:SF1">
    <property type="entry name" value="TYROSINE SPECIFIC PROTEIN PHOSPHATASES DOMAIN-CONTAINING PROTEIN"/>
    <property type="match status" value="1"/>
</dbReference>
<reference evidence="2 3" key="1">
    <citation type="submission" date="2023-08" db="EMBL/GenBank/DDBJ databases">
        <title>genomic of G39.</title>
        <authorList>
            <person name="Wang Y."/>
        </authorList>
    </citation>
    <scope>NUCLEOTIDE SEQUENCE [LARGE SCALE GENOMIC DNA]</scope>
    <source>
        <strain evidence="2 3">G39</strain>
    </source>
</reference>
<dbReference type="SUPFAM" id="SSF52799">
    <property type="entry name" value="(Phosphotyrosine protein) phosphatases II"/>
    <property type="match status" value="1"/>
</dbReference>
<keyword evidence="3" id="KW-1185">Reference proteome</keyword>
<gene>
    <name evidence="2" type="ORF">Q9K02_11295</name>
</gene>
<comment type="similarity">
    <text evidence="1">Belongs to the protein-tyrosine phosphatase family.</text>
</comment>
<dbReference type="EC" id="3.1.3.48" evidence="2"/>
<dbReference type="Gene3D" id="3.90.190.10">
    <property type="entry name" value="Protein tyrosine phosphatase superfamily"/>
    <property type="match status" value="1"/>
</dbReference>
<sequence length="259" mass="29184">MIRDPFLSTTGIHNFRDFGGWETGDGGRVKTGLLWRSGQHVRASDADLVAMDALGIRTVIDLRGESERERNPCRRSDAFDADVLAYEGETTSSPPHMDIDQNSTTEDFARQRMLAVYTRMPRNPAMIEMFGRYFRALDEREGASLVHCFAGKDRTGVAAMLVLHVLGVNRDKQMAEFLRTNDAPTLAVLRDQSVPGIEERLGRKLDEGAVMALLGVREEYLERWWSEVETEYGSLDAFLDGHLGVDEAMRERLIARFVA</sequence>
<protein>
    <submittedName>
        <fullName evidence="2">Tyrosine-protein phosphatase</fullName>
        <ecNumber evidence="2">3.1.3.48</ecNumber>
    </submittedName>
</protein>
<dbReference type="EMBL" id="JAVAIM010000001">
    <property type="protein sequence ID" value="MDP4575725.1"/>
    <property type="molecule type" value="Genomic_DNA"/>
</dbReference>
<dbReference type="PANTHER" id="PTHR31126">
    <property type="entry name" value="TYROSINE-PROTEIN PHOSPHATASE"/>
    <property type="match status" value="1"/>
</dbReference>